<reference evidence="3 4" key="1">
    <citation type="submission" date="2015-01" db="EMBL/GenBank/DDBJ databases">
        <authorList>
            <person name="Aslett A.Martin."/>
            <person name="De Silva Nishadi"/>
        </authorList>
    </citation>
    <scope>NUCLEOTIDE SEQUENCE [LARGE SCALE GENOMIC DNA]</scope>
    <source>
        <strain evidence="3 4">R28058</strain>
    </source>
</reference>
<keyword evidence="2" id="KW-1133">Transmembrane helix</keyword>
<evidence type="ECO:0000256" key="1">
    <source>
        <dbReference type="SAM" id="Coils"/>
    </source>
</evidence>
<sequence>MDKKNILHMDIKDLFKIYLKINAKNIIILVCIFLGVIAYVYFIVYPKYIELSNVNRKLSMVNSQLKDDENKLDTRQQLNEELQNLARQANEKSKRLSYDMQDGMFLVGLSNMMSKNGIELLNYSIDSSVKYENFYAIPTTLQVRGNYRYIREIMYYLEEQQNVTQIQNFNMEAYKKPELINTSTEQGTTQPIDVKKENKQNGDVTATFKFIMYMSQNPSLKLEIENPNNWNPGKFNPFVSSTN</sequence>
<dbReference type="InterPro" id="IPR007445">
    <property type="entry name" value="PilO"/>
</dbReference>
<dbReference type="EMBL" id="CEKZ01000026">
    <property type="protein sequence ID" value="CEP41560.1"/>
    <property type="molecule type" value="Genomic_DNA"/>
</dbReference>
<organism evidence="3 4">
    <name type="scientific">Paraclostridium sordellii</name>
    <name type="common">Clostridium sordellii</name>
    <dbReference type="NCBI Taxonomy" id="1505"/>
    <lineage>
        <taxon>Bacteria</taxon>
        <taxon>Bacillati</taxon>
        <taxon>Bacillota</taxon>
        <taxon>Clostridia</taxon>
        <taxon>Peptostreptococcales</taxon>
        <taxon>Peptostreptococcaceae</taxon>
        <taxon>Paraclostridium</taxon>
    </lineage>
</organism>
<dbReference type="GO" id="GO:0043683">
    <property type="term" value="P:type IV pilus assembly"/>
    <property type="evidence" value="ECO:0007669"/>
    <property type="project" value="InterPro"/>
</dbReference>
<keyword evidence="1" id="KW-0175">Coiled coil</keyword>
<protein>
    <submittedName>
        <fullName evidence="3">Type IV pilus assembly protein</fullName>
    </submittedName>
</protein>
<keyword evidence="2" id="KW-0472">Membrane</keyword>
<dbReference type="AlphaFoldDB" id="A0A0C7LI11"/>
<accession>A0A0C7LI11</accession>
<name>A0A0C7LI11_PARSO</name>
<feature type="transmembrane region" description="Helical" evidence="2">
    <location>
        <begin position="21"/>
        <end position="44"/>
    </location>
</feature>
<evidence type="ECO:0000256" key="2">
    <source>
        <dbReference type="SAM" id="Phobius"/>
    </source>
</evidence>
<dbReference type="RefSeq" id="WP_055343218.1">
    <property type="nucleotide sequence ID" value="NZ_CDNI01000026.1"/>
</dbReference>
<dbReference type="Proteomes" id="UP000049127">
    <property type="component" value="Unassembled WGS sequence"/>
</dbReference>
<gene>
    <name evidence="3" type="ORF">R28058_31841</name>
</gene>
<dbReference type="GO" id="GO:0043107">
    <property type="term" value="P:type IV pilus-dependent motility"/>
    <property type="evidence" value="ECO:0007669"/>
    <property type="project" value="InterPro"/>
</dbReference>
<dbReference type="Gene3D" id="3.30.70.60">
    <property type="match status" value="1"/>
</dbReference>
<evidence type="ECO:0000313" key="3">
    <source>
        <dbReference type="EMBL" id="CEP41560.1"/>
    </source>
</evidence>
<evidence type="ECO:0000313" key="4">
    <source>
        <dbReference type="Proteomes" id="UP000049127"/>
    </source>
</evidence>
<dbReference type="InterPro" id="IPR014717">
    <property type="entry name" value="Transl_elong_EF1B/ribsomal_bS6"/>
</dbReference>
<dbReference type="Pfam" id="PF04350">
    <property type="entry name" value="PilO"/>
    <property type="match status" value="1"/>
</dbReference>
<keyword evidence="2" id="KW-0812">Transmembrane</keyword>
<proteinExistence type="predicted"/>
<feature type="coiled-coil region" evidence="1">
    <location>
        <begin position="51"/>
        <end position="99"/>
    </location>
</feature>
<dbReference type="OrthoDB" id="1752889at2"/>